<protein>
    <submittedName>
        <fullName evidence="4">PH domain-containing protein</fullName>
    </submittedName>
</protein>
<name>A0A7X9XTX8_9CORY</name>
<organism evidence="4 5">
    <name type="scientific">Corynebacterium xerosis</name>
    <dbReference type="NCBI Taxonomy" id="1725"/>
    <lineage>
        <taxon>Bacteria</taxon>
        <taxon>Bacillati</taxon>
        <taxon>Actinomycetota</taxon>
        <taxon>Actinomycetes</taxon>
        <taxon>Mycobacteriales</taxon>
        <taxon>Corynebacteriaceae</taxon>
        <taxon>Corynebacterium</taxon>
    </lineage>
</organism>
<feature type="compositionally biased region" description="Low complexity" evidence="1">
    <location>
        <begin position="172"/>
        <end position="203"/>
    </location>
</feature>
<dbReference type="EMBL" id="JABAGA010000008">
    <property type="protein sequence ID" value="NMF10247.1"/>
    <property type="molecule type" value="Genomic_DNA"/>
</dbReference>
<evidence type="ECO:0000259" key="3">
    <source>
        <dbReference type="Pfam" id="PF03703"/>
    </source>
</evidence>
<feature type="domain" description="YdbS-like PH" evidence="3">
    <location>
        <begin position="80"/>
        <end position="157"/>
    </location>
</feature>
<dbReference type="Pfam" id="PF03703">
    <property type="entry name" value="bPH_2"/>
    <property type="match status" value="3"/>
</dbReference>
<evidence type="ECO:0000313" key="5">
    <source>
        <dbReference type="Proteomes" id="UP000589552"/>
    </source>
</evidence>
<dbReference type="Proteomes" id="UP000589552">
    <property type="component" value="Unassembled WGS sequence"/>
</dbReference>
<feature type="domain" description="YdbS-like PH" evidence="3">
    <location>
        <begin position="316"/>
        <end position="388"/>
    </location>
</feature>
<dbReference type="RefSeq" id="WP_168938386.1">
    <property type="nucleotide sequence ID" value="NZ_JABAGA010000008.1"/>
</dbReference>
<feature type="transmembrane region" description="Helical" evidence="2">
    <location>
        <begin position="271"/>
        <end position="298"/>
    </location>
</feature>
<feature type="region of interest" description="Disordered" evidence="1">
    <location>
        <begin position="169"/>
        <end position="223"/>
    </location>
</feature>
<sequence>MTGPVGPGRRRVHPVTPLLVGARVLVAAIAVIAFNVVQQSSSLGDLVDFVTDSGPLVWLAVTGIALLIIAITAVLSWVSWKYRFFELADDEVRIGSGWLIRSRRTARFDRVQAVDINQPLLARIAGLGEVKVETAGGKDSELTIRFLTMDDCRAVRAAVLAAKREAVDAEVGPNGPTGSAGSAGGSLPAGTAATDPATPTGPGHPEGSTAPVDPARETPLHGPVPPDRLFVSAALGPGLLVLLAAPIIFFGSFAAMTAFGLVEGVSVGEAIALTFGAIAGTSFVGVAVFLVGIVASVWQKWNRFHGFTLSADDDAGRLQIRAGLTATRRQTIPVRRIHALQIIEPAWWRPVKWAMVRINVAGYAGEGSEVSTTLLPVAPLDDADAIVDAVIGRATGMAHAPSEARWATPRRAVWISPIDWRNQSVRITPRALVVTSGRLRRRRAVIPWSRIQGHTLRRGPITRALSLVDVRIDLVGGPVTVTAAQLAPDDAERLTRVLDERRGA</sequence>
<dbReference type="PANTHER" id="PTHR34473:SF2">
    <property type="entry name" value="UPF0699 TRANSMEMBRANE PROTEIN YDBT"/>
    <property type="match status" value="1"/>
</dbReference>
<gene>
    <name evidence="4" type="ORF">HF852_11680</name>
</gene>
<comment type="caution">
    <text evidence="4">The sequence shown here is derived from an EMBL/GenBank/DDBJ whole genome shotgun (WGS) entry which is preliminary data.</text>
</comment>
<evidence type="ECO:0000313" key="4">
    <source>
        <dbReference type="EMBL" id="NMF10247.1"/>
    </source>
</evidence>
<evidence type="ECO:0000256" key="2">
    <source>
        <dbReference type="SAM" id="Phobius"/>
    </source>
</evidence>
<dbReference type="InterPro" id="IPR005182">
    <property type="entry name" value="YdbS-like_PH"/>
</dbReference>
<keyword evidence="2" id="KW-0472">Membrane</keyword>
<dbReference type="InterPro" id="IPR014529">
    <property type="entry name" value="UCP026631"/>
</dbReference>
<feature type="domain" description="YdbS-like PH" evidence="3">
    <location>
        <begin position="420"/>
        <end position="496"/>
    </location>
</feature>
<keyword evidence="2" id="KW-1133">Transmembrane helix</keyword>
<feature type="transmembrane region" description="Helical" evidence="2">
    <location>
        <begin position="238"/>
        <end position="259"/>
    </location>
</feature>
<feature type="transmembrane region" description="Helical" evidence="2">
    <location>
        <begin position="56"/>
        <end position="78"/>
    </location>
</feature>
<dbReference type="PANTHER" id="PTHR34473">
    <property type="entry name" value="UPF0699 TRANSMEMBRANE PROTEIN YDBS"/>
    <property type="match status" value="1"/>
</dbReference>
<reference evidence="4 5" key="1">
    <citation type="submission" date="2020-04" db="EMBL/GenBank/DDBJ databases">
        <authorList>
            <person name="Hitch T.C.A."/>
            <person name="Wylensek D."/>
            <person name="Clavel T."/>
        </authorList>
    </citation>
    <scope>NUCLEOTIDE SEQUENCE [LARGE SCALE GENOMIC DNA]</scope>
    <source>
        <strain evidence="4 5">BL-383-APC-2I</strain>
    </source>
</reference>
<accession>A0A7X9XTX8</accession>
<feature type="transmembrane region" description="Helical" evidence="2">
    <location>
        <begin position="12"/>
        <end position="36"/>
    </location>
</feature>
<dbReference type="PIRSF" id="PIRSF026631">
    <property type="entry name" value="UCP026631"/>
    <property type="match status" value="1"/>
</dbReference>
<keyword evidence="2" id="KW-0812">Transmembrane</keyword>
<evidence type="ECO:0000256" key="1">
    <source>
        <dbReference type="SAM" id="MobiDB-lite"/>
    </source>
</evidence>
<proteinExistence type="predicted"/>
<dbReference type="AlphaFoldDB" id="A0A7X9XTX8"/>